<dbReference type="InterPro" id="IPR050148">
    <property type="entry name" value="Terpene_synthase-like"/>
</dbReference>
<evidence type="ECO:0000313" key="6">
    <source>
        <dbReference type="EMBL" id="KAH9319509.1"/>
    </source>
</evidence>
<dbReference type="EMBL" id="JAHRHJ020000004">
    <property type="protein sequence ID" value="KAH9319509.1"/>
    <property type="molecule type" value="Genomic_DNA"/>
</dbReference>
<dbReference type="PANTHER" id="PTHR31739:SF4">
    <property type="entry name" value="ENT-COPALYL DIPHOSPHATE SYNTHASE, CHLOROPLASTIC"/>
    <property type="match status" value="1"/>
</dbReference>
<evidence type="ECO:0000256" key="3">
    <source>
        <dbReference type="ARBA" id="ARBA00022842"/>
    </source>
</evidence>
<dbReference type="PANTHER" id="PTHR31739">
    <property type="entry name" value="ENT-COPALYL DIPHOSPHATE SYNTHASE, CHLOROPLASTIC"/>
    <property type="match status" value="1"/>
</dbReference>
<gene>
    <name evidence="6" type="ORF">KI387_021278</name>
</gene>
<keyword evidence="2" id="KW-0479">Metal-binding</keyword>
<dbReference type="Gene3D" id="1.50.10.130">
    <property type="entry name" value="Terpene synthase, N-terminal domain"/>
    <property type="match status" value="1"/>
</dbReference>
<evidence type="ECO:0000259" key="5">
    <source>
        <dbReference type="Pfam" id="PF03936"/>
    </source>
</evidence>
<evidence type="ECO:0000313" key="7">
    <source>
        <dbReference type="Proteomes" id="UP000824469"/>
    </source>
</evidence>
<dbReference type="Gene3D" id="1.10.600.10">
    <property type="entry name" value="Farnesyl Diphosphate Synthase"/>
    <property type="match status" value="1"/>
</dbReference>
<reference evidence="6 7" key="1">
    <citation type="journal article" date="2021" name="Nat. Plants">
        <title>The Taxus genome provides insights into paclitaxel biosynthesis.</title>
        <authorList>
            <person name="Xiong X."/>
            <person name="Gou J."/>
            <person name="Liao Q."/>
            <person name="Li Y."/>
            <person name="Zhou Q."/>
            <person name="Bi G."/>
            <person name="Li C."/>
            <person name="Du R."/>
            <person name="Wang X."/>
            <person name="Sun T."/>
            <person name="Guo L."/>
            <person name="Liang H."/>
            <person name="Lu P."/>
            <person name="Wu Y."/>
            <person name="Zhang Z."/>
            <person name="Ro D.K."/>
            <person name="Shang Y."/>
            <person name="Huang S."/>
            <person name="Yan J."/>
        </authorList>
    </citation>
    <scope>NUCLEOTIDE SEQUENCE [LARGE SCALE GENOMIC DNA]</scope>
    <source>
        <strain evidence="6">Ta-2019</strain>
    </source>
</reference>
<dbReference type="AlphaFoldDB" id="A0AA38G9M3"/>
<protein>
    <recommendedName>
        <fullName evidence="5">Terpene synthase metal-binding domain-containing protein</fullName>
    </recommendedName>
</protein>
<organism evidence="6 7">
    <name type="scientific">Taxus chinensis</name>
    <name type="common">Chinese yew</name>
    <name type="synonym">Taxus wallichiana var. chinensis</name>
    <dbReference type="NCBI Taxonomy" id="29808"/>
    <lineage>
        <taxon>Eukaryota</taxon>
        <taxon>Viridiplantae</taxon>
        <taxon>Streptophyta</taxon>
        <taxon>Embryophyta</taxon>
        <taxon>Tracheophyta</taxon>
        <taxon>Spermatophyta</taxon>
        <taxon>Pinopsida</taxon>
        <taxon>Pinidae</taxon>
        <taxon>Conifers II</taxon>
        <taxon>Cupressales</taxon>
        <taxon>Taxaceae</taxon>
        <taxon>Taxus</taxon>
    </lineage>
</organism>
<evidence type="ECO:0000256" key="2">
    <source>
        <dbReference type="ARBA" id="ARBA00022723"/>
    </source>
</evidence>
<dbReference type="InterPro" id="IPR008949">
    <property type="entry name" value="Isoprenoid_synthase_dom_sf"/>
</dbReference>
<dbReference type="InterPro" id="IPR005630">
    <property type="entry name" value="Terpene_synthase_metal-bd"/>
</dbReference>
<keyword evidence="7" id="KW-1185">Reference proteome</keyword>
<dbReference type="GO" id="GO:0009507">
    <property type="term" value="C:chloroplast"/>
    <property type="evidence" value="ECO:0007669"/>
    <property type="project" value="TreeGrafter"/>
</dbReference>
<feature type="non-terminal residue" evidence="6">
    <location>
        <position position="1"/>
    </location>
</feature>
<dbReference type="Pfam" id="PF03936">
    <property type="entry name" value="Terpene_synth_C"/>
    <property type="match status" value="1"/>
</dbReference>
<feature type="non-terminal residue" evidence="6">
    <location>
        <position position="194"/>
    </location>
</feature>
<comment type="cofactor">
    <cofactor evidence="1">
        <name>Mg(2+)</name>
        <dbReference type="ChEBI" id="CHEBI:18420"/>
    </cofactor>
</comment>
<dbReference type="InterPro" id="IPR008930">
    <property type="entry name" value="Terpenoid_cyclase/PrenylTrfase"/>
</dbReference>
<keyword evidence="3" id="KW-0460">Magnesium</keyword>
<dbReference type="GO" id="GO:0010333">
    <property type="term" value="F:terpene synthase activity"/>
    <property type="evidence" value="ECO:0007669"/>
    <property type="project" value="InterPro"/>
</dbReference>
<evidence type="ECO:0000256" key="4">
    <source>
        <dbReference type="ARBA" id="ARBA00023239"/>
    </source>
</evidence>
<evidence type="ECO:0000256" key="1">
    <source>
        <dbReference type="ARBA" id="ARBA00001946"/>
    </source>
</evidence>
<dbReference type="InterPro" id="IPR036965">
    <property type="entry name" value="Terpene_synth_N_sf"/>
</dbReference>
<accession>A0AA38G9M3</accession>
<dbReference type="GO" id="GO:0000287">
    <property type="term" value="F:magnesium ion binding"/>
    <property type="evidence" value="ECO:0007669"/>
    <property type="project" value="InterPro"/>
</dbReference>
<dbReference type="Proteomes" id="UP000824469">
    <property type="component" value="Unassembled WGS sequence"/>
</dbReference>
<proteinExistence type="predicted"/>
<dbReference type="SUPFAM" id="SSF48576">
    <property type="entry name" value="Terpenoid synthases"/>
    <property type="match status" value="1"/>
</dbReference>
<feature type="domain" description="Terpene synthase metal-binding" evidence="5">
    <location>
        <begin position="56"/>
        <end position="194"/>
    </location>
</feature>
<keyword evidence="4" id="KW-0456">Lyase</keyword>
<dbReference type="SUPFAM" id="SSF48239">
    <property type="entry name" value="Terpenoid cyclases/Protein prenyltransferases"/>
    <property type="match status" value="1"/>
</dbReference>
<dbReference type="GO" id="GO:0009686">
    <property type="term" value="P:gibberellin biosynthetic process"/>
    <property type="evidence" value="ECO:0007669"/>
    <property type="project" value="TreeGrafter"/>
</dbReference>
<name>A0AA38G9M3_TAXCH</name>
<sequence>ALEKFKDEDGQFFCCFGPGQAHKELPSMLNLYRASELDFPVESILKEARAFTSTYLHEVMKDWEEVKFEENQLFMEASTSRFPSIMLTHNHIATKIIIVVLHLKETPIVQWERYILSYLQEAEWIASNYTPSFDQYLANGIMSSGVRFITMHSMVLMDTLLSDDILRKLDFPVSKFQSLMTMAARLIDDMQDFE</sequence>
<comment type="caution">
    <text evidence="6">The sequence shown here is derived from an EMBL/GenBank/DDBJ whole genome shotgun (WGS) entry which is preliminary data.</text>
</comment>